<evidence type="ECO:0000313" key="2">
    <source>
        <dbReference type="EMBL" id="TWI49790.1"/>
    </source>
</evidence>
<accession>A0A562Q022</accession>
<dbReference type="Pfam" id="PF14066">
    <property type="entry name" value="DUF4256"/>
    <property type="match status" value="1"/>
</dbReference>
<sequence length="181" mass="19665">MTAPSDNNLIATLQARFASHPERHAGIDWASVQARLDAHPDALRTLREMERTGGEPDVVALDETSGAIVFCDCSAESPAGRRSLCYDAAALAARKENKPAGSAVVLAGEIGMTLLSEEQYRHLQTLGEFDRKTSSWLHTPDSVRQQGGALFGDRRYGRVFVYHNGAESYYAARGLRGSVTV</sequence>
<evidence type="ECO:0000313" key="4">
    <source>
        <dbReference type="Proteomes" id="UP000437862"/>
    </source>
</evidence>
<organism evidence="2 3">
    <name type="scientific">Pseudoduganella flava</name>
    <dbReference type="NCBI Taxonomy" id="871742"/>
    <lineage>
        <taxon>Bacteria</taxon>
        <taxon>Pseudomonadati</taxon>
        <taxon>Pseudomonadota</taxon>
        <taxon>Betaproteobacteria</taxon>
        <taxon>Burkholderiales</taxon>
        <taxon>Oxalobacteraceae</taxon>
        <taxon>Telluria group</taxon>
        <taxon>Pseudoduganella</taxon>
    </lineage>
</organism>
<dbReference type="RefSeq" id="WP_145873457.1">
    <property type="nucleotide sequence ID" value="NZ_CP046904.1"/>
</dbReference>
<dbReference type="InterPro" id="IPR025352">
    <property type="entry name" value="DUF4256"/>
</dbReference>
<dbReference type="Proteomes" id="UP000315112">
    <property type="component" value="Unassembled WGS sequence"/>
</dbReference>
<protein>
    <submittedName>
        <fullName evidence="1">DUF4256 family protein</fullName>
    </submittedName>
    <submittedName>
        <fullName evidence="2">Uncharacterized protein DUF4256</fullName>
    </submittedName>
</protein>
<dbReference type="Proteomes" id="UP000437862">
    <property type="component" value="Chromosome"/>
</dbReference>
<gene>
    <name evidence="1" type="ORF">GO485_05920</name>
    <name evidence="2" type="ORF">IP92_01013</name>
</gene>
<reference evidence="2 3" key="1">
    <citation type="journal article" date="2015" name="Stand. Genomic Sci.">
        <title>Genomic Encyclopedia of Bacterial and Archaeal Type Strains, Phase III: the genomes of soil and plant-associated and newly described type strains.</title>
        <authorList>
            <person name="Whitman W.B."/>
            <person name="Woyke T."/>
            <person name="Klenk H.P."/>
            <person name="Zhou Y."/>
            <person name="Lilburn T.G."/>
            <person name="Beck B.J."/>
            <person name="De Vos P."/>
            <person name="Vandamme P."/>
            <person name="Eisen J.A."/>
            <person name="Garrity G."/>
            <person name="Hugenholtz P."/>
            <person name="Kyrpides N.C."/>
        </authorList>
    </citation>
    <scope>NUCLEOTIDE SEQUENCE [LARGE SCALE GENOMIC DNA]</scope>
    <source>
        <strain evidence="2 3">CGMCC 1.10685</strain>
    </source>
</reference>
<reference evidence="2" key="2">
    <citation type="submission" date="2019-07" db="EMBL/GenBank/DDBJ databases">
        <authorList>
            <person name="Whitman W."/>
            <person name="Huntemann M."/>
            <person name="Clum A."/>
            <person name="Pillay M."/>
            <person name="Palaniappan K."/>
            <person name="Varghese N."/>
            <person name="Mikhailova N."/>
            <person name="Stamatis D."/>
            <person name="Reddy T."/>
            <person name="Daum C."/>
            <person name="Shapiro N."/>
            <person name="Ivanova N."/>
            <person name="Kyrpides N."/>
            <person name="Woyke T."/>
        </authorList>
    </citation>
    <scope>NUCLEOTIDE SEQUENCE</scope>
    <source>
        <strain evidence="2">CGMCC 1.10685</strain>
    </source>
</reference>
<evidence type="ECO:0000313" key="3">
    <source>
        <dbReference type="Proteomes" id="UP000315112"/>
    </source>
</evidence>
<dbReference type="OrthoDB" id="8442276at2"/>
<name>A0A562Q022_9BURK</name>
<proteinExistence type="predicted"/>
<dbReference type="EMBL" id="CP046904">
    <property type="protein sequence ID" value="QGZ38636.1"/>
    <property type="molecule type" value="Genomic_DNA"/>
</dbReference>
<keyword evidence="4" id="KW-1185">Reference proteome</keyword>
<dbReference type="EMBL" id="VLKW01000002">
    <property type="protein sequence ID" value="TWI49790.1"/>
    <property type="molecule type" value="Genomic_DNA"/>
</dbReference>
<reference evidence="1 4" key="3">
    <citation type="submission" date="2019-12" db="EMBL/GenBank/DDBJ databases">
        <title>Draft Genome Sequences of Six Type Strains of the Genus Massilia.</title>
        <authorList>
            <person name="Miess H."/>
            <person name="Frediansyah A."/>
            <person name="Goeker M."/>
            <person name="Gross H."/>
        </authorList>
    </citation>
    <scope>NUCLEOTIDE SEQUENCE [LARGE SCALE GENOMIC DNA]</scope>
    <source>
        <strain evidence="1 4">DSM 26639</strain>
    </source>
</reference>
<dbReference type="AlphaFoldDB" id="A0A562Q022"/>
<evidence type="ECO:0000313" key="1">
    <source>
        <dbReference type="EMBL" id="QGZ38636.1"/>
    </source>
</evidence>